<comment type="subcellular location">
    <subcellularLocation>
        <location evidence="2">Cell outer membrane</location>
    </subcellularLocation>
</comment>
<dbReference type="RefSeq" id="WP_076585461.1">
    <property type="nucleotide sequence ID" value="NZ_FTLW01000002.1"/>
</dbReference>
<dbReference type="EMBL" id="FTLW01000002">
    <property type="protein sequence ID" value="SIQ17360.1"/>
    <property type="molecule type" value="Genomic_DNA"/>
</dbReference>
<feature type="domain" description="Lipocalin/cytosolic fatty-acid binding" evidence="3">
    <location>
        <begin position="30"/>
        <end position="171"/>
    </location>
</feature>
<dbReference type="PRINTS" id="PR01171">
    <property type="entry name" value="BCTLIPOCALIN"/>
</dbReference>
<dbReference type="AlphaFoldDB" id="A0A1N6QLA9"/>
<organism evidence="4 5">
    <name type="scientific">Solilutibacter tolerans</name>
    <dbReference type="NCBI Taxonomy" id="1604334"/>
    <lineage>
        <taxon>Bacteria</taxon>
        <taxon>Pseudomonadati</taxon>
        <taxon>Pseudomonadota</taxon>
        <taxon>Gammaproteobacteria</taxon>
        <taxon>Lysobacterales</taxon>
        <taxon>Lysobacteraceae</taxon>
        <taxon>Solilutibacter</taxon>
    </lineage>
</organism>
<keyword evidence="5" id="KW-1185">Reference proteome</keyword>
<keyword evidence="2" id="KW-0732">Signal</keyword>
<dbReference type="GO" id="GO:0006950">
    <property type="term" value="P:response to stress"/>
    <property type="evidence" value="ECO:0007669"/>
    <property type="project" value="UniProtKB-ARBA"/>
</dbReference>
<keyword evidence="2 4" id="KW-0449">Lipoprotein</keyword>
<evidence type="ECO:0000256" key="1">
    <source>
        <dbReference type="ARBA" id="ARBA00006889"/>
    </source>
</evidence>
<keyword evidence="2" id="KW-0446">Lipid-binding</keyword>
<dbReference type="InterPro" id="IPR002446">
    <property type="entry name" value="Lipocalin_bac"/>
</dbReference>
<dbReference type="InterPro" id="IPR022271">
    <property type="entry name" value="Lipocalin_ApoD"/>
</dbReference>
<keyword evidence="2" id="KW-0998">Cell outer membrane</keyword>
<sequence>MKKSALAAAFGLLLTSCASSPPTIPPVSQVDLPRFMGKWYVIAHVEGPFDKGAHNAVETYALRPDGRIATVYQQRKGSFDAPEKTMHPVGRVVPGTGNAVWGMQFMWPIQAEYVIVDIAPDYSDTIVARSKRDYAWIMARTPIMDEARYRALVKKLVDMGYDASQLRRVPQRWPAGH</sequence>
<comment type="subunit">
    <text evidence="2">Homodimer.</text>
</comment>
<dbReference type="PIRSF" id="PIRSF036893">
    <property type="entry name" value="Lipocalin_ApoD"/>
    <property type="match status" value="1"/>
</dbReference>
<dbReference type="InterPro" id="IPR000566">
    <property type="entry name" value="Lipocln_cytosolic_FA-bd_dom"/>
</dbReference>
<accession>A0A1N6QLA9</accession>
<dbReference type="CDD" id="cd19438">
    <property type="entry name" value="lipocalin_Blc-like"/>
    <property type="match status" value="1"/>
</dbReference>
<dbReference type="InterPro" id="IPR012674">
    <property type="entry name" value="Calycin"/>
</dbReference>
<dbReference type="SUPFAM" id="SSF50814">
    <property type="entry name" value="Lipocalins"/>
    <property type="match status" value="1"/>
</dbReference>
<dbReference type="PANTHER" id="PTHR10612">
    <property type="entry name" value="APOLIPOPROTEIN D"/>
    <property type="match status" value="1"/>
</dbReference>
<keyword evidence="2" id="KW-0472">Membrane</keyword>
<proteinExistence type="inferred from homology"/>
<gene>
    <name evidence="4" type="ORF">SAMN05421546_0738</name>
</gene>
<dbReference type="STRING" id="1604334.SAMN05421546_0738"/>
<dbReference type="Gene3D" id="2.40.128.20">
    <property type="match status" value="1"/>
</dbReference>
<evidence type="ECO:0000256" key="2">
    <source>
        <dbReference type="PIRNR" id="PIRNR036893"/>
    </source>
</evidence>
<comment type="similarity">
    <text evidence="1 2">Belongs to the calycin superfamily. Lipocalin family.</text>
</comment>
<comment type="function">
    <text evidence="2">Involved in the storage or transport of lipids necessary for membrane maintenance under stressful conditions. Displays a binding preference for lysophospholipids.</text>
</comment>
<dbReference type="GO" id="GO:0008289">
    <property type="term" value="F:lipid binding"/>
    <property type="evidence" value="ECO:0007669"/>
    <property type="project" value="UniProtKB-UniRule"/>
</dbReference>
<reference evidence="5" key="1">
    <citation type="submission" date="2017-01" db="EMBL/GenBank/DDBJ databases">
        <authorList>
            <person name="Varghese N."/>
            <person name="Submissions S."/>
        </authorList>
    </citation>
    <scope>NUCLEOTIDE SEQUENCE [LARGE SCALE GENOMIC DNA]</scope>
    <source>
        <strain evidence="5">UM1</strain>
    </source>
</reference>
<evidence type="ECO:0000313" key="5">
    <source>
        <dbReference type="Proteomes" id="UP000241788"/>
    </source>
</evidence>
<dbReference type="PANTHER" id="PTHR10612:SF34">
    <property type="entry name" value="APOLIPOPROTEIN D"/>
    <property type="match status" value="1"/>
</dbReference>
<protein>
    <recommendedName>
        <fullName evidence="2">Outer membrane lipoprotein Blc</fullName>
    </recommendedName>
</protein>
<dbReference type="InterPro" id="IPR047202">
    <property type="entry name" value="Lipocalin_Blc-like_dom"/>
</dbReference>
<dbReference type="PROSITE" id="PS51257">
    <property type="entry name" value="PROKAR_LIPOPROTEIN"/>
    <property type="match status" value="1"/>
</dbReference>
<name>A0A1N6QLA9_9GAMM</name>
<feature type="chain" id="PRO_5013435882" description="Outer membrane lipoprotein Blc" evidence="2">
    <location>
        <begin position="21"/>
        <end position="177"/>
    </location>
</feature>
<dbReference type="OrthoDB" id="9793905at2"/>
<evidence type="ECO:0000313" key="4">
    <source>
        <dbReference type="EMBL" id="SIQ17360.1"/>
    </source>
</evidence>
<feature type="signal peptide" evidence="2">
    <location>
        <begin position="1"/>
        <end position="20"/>
    </location>
</feature>
<dbReference type="Proteomes" id="UP000241788">
    <property type="component" value="Unassembled WGS sequence"/>
</dbReference>
<evidence type="ECO:0000259" key="3">
    <source>
        <dbReference type="Pfam" id="PF08212"/>
    </source>
</evidence>
<dbReference type="GO" id="GO:0009279">
    <property type="term" value="C:cell outer membrane"/>
    <property type="evidence" value="ECO:0007669"/>
    <property type="project" value="UniProtKB-SubCell"/>
</dbReference>
<dbReference type="Pfam" id="PF08212">
    <property type="entry name" value="Lipocalin_2"/>
    <property type="match status" value="1"/>
</dbReference>